<dbReference type="SUPFAM" id="SSF52540">
    <property type="entry name" value="P-loop containing nucleoside triphosphate hydrolases"/>
    <property type="match status" value="2"/>
</dbReference>
<evidence type="ECO:0000256" key="5">
    <source>
        <dbReference type="ARBA" id="ARBA00022741"/>
    </source>
</evidence>
<dbReference type="SMART" id="SM00382">
    <property type="entry name" value="AAA"/>
    <property type="match status" value="2"/>
</dbReference>
<evidence type="ECO:0000259" key="8">
    <source>
        <dbReference type="PROSITE" id="PS50893"/>
    </source>
</evidence>
<dbReference type="AlphaFoldDB" id="A0A849HIH7"/>
<dbReference type="GO" id="GO:0015833">
    <property type="term" value="P:peptide transport"/>
    <property type="evidence" value="ECO:0007669"/>
    <property type="project" value="InterPro"/>
</dbReference>
<keyword evidence="7" id="KW-0472">Membrane</keyword>
<name>A0A849HIH7_9MICO</name>
<comment type="caution">
    <text evidence="9">The sequence shown here is derived from an EMBL/GenBank/DDBJ whole genome shotgun (WGS) entry which is preliminary data.</text>
</comment>
<proteinExistence type="inferred from homology"/>
<dbReference type="InterPro" id="IPR027417">
    <property type="entry name" value="P-loop_NTPase"/>
</dbReference>
<comment type="similarity">
    <text evidence="2">Belongs to the ABC transporter superfamily.</text>
</comment>
<dbReference type="PROSITE" id="PS00211">
    <property type="entry name" value="ABC_TRANSPORTER_1"/>
    <property type="match status" value="2"/>
</dbReference>
<sequence length="552" mass="59519">MAELVFDDVTITYHPPGRDPVEAVKGVSLTVPAGGSLGVAGESGSGKSTLAMAVLRLLPRSATLTGRVSVGGHDVQDLSWGKLRALRWSEASIVFQGAMHSLNPVRRVGEQIVEALELHVKDDYATEKAREQRMRDLLAQVDLDRSKETSFPHELSGGQRQRVMIAMALACDPDLVIADEPTTALDVIVQDQVLRILRKLVAERGIALLFISHDLSVLASTCDRIAVMRDGVVVEEGPSHEVVTNPTHDYTATLARAFPTIGDPTSRLRPATRVVEEAAPADDPAQGGIPVAPQANPDERPILAADNVTVRFHTRAGTVTAVDDVSLQCRTGEIVALVGQSGSGKTTLARTLLGLHRADSGRVLFDGAPLPASPKELRPFRRSVQLVLQDPSSALNPRHSIYEAVAEGIRIHHLPGDERERVERALDQAELRPAAQFTSALPHELSGGQRQRVVIAGALALEPRFLVADEPVASLDASVRGEILGLMLRLKRRLGLGALVITHDLGLAWNIADRVLVMYRGAIVEEGTVEQVLLDPQHDYTKKLLAAVPQLA</sequence>
<reference evidence="9 10" key="1">
    <citation type="submission" date="2020-04" db="EMBL/GenBank/DDBJ databases">
        <title>Knoellia sp. isolate from air conditioner.</title>
        <authorList>
            <person name="Chea S."/>
            <person name="Kim D.-U."/>
        </authorList>
    </citation>
    <scope>NUCLEOTIDE SEQUENCE [LARGE SCALE GENOMIC DNA]</scope>
    <source>
        <strain evidence="9 10">DB2414S</strain>
    </source>
</reference>
<evidence type="ECO:0000256" key="1">
    <source>
        <dbReference type="ARBA" id="ARBA00004202"/>
    </source>
</evidence>
<evidence type="ECO:0000256" key="7">
    <source>
        <dbReference type="ARBA" id="ARBA00023136"/>
    </source>
</evidence>
<evidence type="ECO:0000256" key="2">
    <source>
        <dbReference type="ARBA" id="ARBA00005417"/>
    </source>
</evidence>
<dbReference type="GO" id="GO:0016887">
    <property type="term" value="F:ATP hydrolysis activity"/>
    <property type="evidence" value="ECO:0007669"/>
    <property type="project" value="InterPro"/>
</dbReference>
<dbReference type="InterPro" id="IPR017871">
    <property type="entry name" value="ABC_transporter-like_CS"/>
</dbReference>
<organism evidence="9 10">
    <name type="scientific">Knoellia koreensis</name>
    <dbReference type="NCBI Taxonomy" id="2730921"/>
    <lineage>
        <taxon>Bacteria</taxon>
        <taxon>Bacillati</taxon>
        <taxon>Actinomycetota</taxon>
        <taxon>Actinomycetes</taxon>
        <taxon>Micrococcales</taxon>
        <taxon>Intrasporangiaceae</taxon>
        <taxon>Knoellia</taxon>
    </lineage>
</organism>
<evidence type="ECO:0000313" key="10">
    <source>
        <dbReference type="Proteomes" id="UP000588586"/>
    </source>
</evidence>
<evidence type="ECO:0000256" key="4">
    <source>
        <dbReference type="ARBA" id="ARBA00022475"/>
    </source>
</evidence>
<comment type="subcellular location">
    <subcellularLocation>
        <location evidence="1">Cell membrane</location>
        <topology evidence="1">Peripheral membrane protein</topology>
    </subcellularLocation>
</comment>
<dbReference type="Pfam" id="PF00005">
    <property type="entry name" value="ABC_tran"/>
    <property type="match status" value="2"/>
</dbReference>
<dbReference type="Pfam" id="PF08352">
    <property type="entry name" value="oligo_HPY"/>
    <property type="match status" value="2"/>
</dbReference>
<dbReference type="InterPro" id="IPR003593">
    <property type="entry name" value="AAA+_ATPase"/>
</dbReference>
<feature type="domain" description="ABC transporter" evidence="8">
    <location>
        <begin position="4"/>
        <end position="255"/>
    </location>
</feature>
<dbReference type="EMBL" id="JABEPQ010000002">
    <property type="protein sequence ID" value="NNM46101.1"/>
    <property type="molecule type" value="Genomic_DNA"/>
</dbReference>
<dbReference type="PANTHER" id="PTHR43297">
    <property type="entry name" value="OLIGOPEPTIDE TRANSPORT ATP-BINDING PROTEIN APPD"/>
    <property type="match status" value="1"/>
</dbReference>
<evidence type="ECO:0000256" key="6">
    <source>
        <dbReference type="ARBA" id="ARBA00022840"/>
    </source>
</evidence>
<dbReference type="RefSeq" id="WP_171243248.1">
    <property type="nucleotide sequence ID" value="NZ_JABEPQ010000002.1"/>
</dbReference>
<dbReference type="InterPro" id="IPR050388">
    <property type="entry name" value="ABC_Ni/Peptide_Import"/>
</dbReference>
<evidence type="ECO:0000313" key="9">
    <source>
        <dbReference type="EMBL" id="NNM46101.1"/>
    </source>
</evidence>
<dbReference type="PROSITE" id="PS50893">
    <property type="entry name" value="ABC_TRANSPORTER_2"/>
    <property type="match status" value="2"/>
</dbReference>
<dbReference type="GO" id="GO:0005886">
    <property type="term" value="C:plasma membrane"/>
    <property type="evidence" value="ECO:0007669"/>
    <property type="project" value="UniProtKB-SubCell"/>
</dbReference>
<dbReference type="CDD" id="cd03257">
    <property type="entry name" value="ABC_NikE_OppD_transporters"/>
    <property type="match status" value="2"/>
</dbReference>
<dbReference type="InterPro" id="IPR013563">
    <property type="entry name" value="Oligopep_ABC_C"/>
</dbReference>
<dbReference type="PANTHER" id="PTHR43297:SF2">
    <property type="entry name" value="DIPEPTIDE TRANSPORT ATP-BINDING PROTEIN DPPD"/>
    <property type="match status" value="1"/>
</dbReference>
<keyword evidence="6 9" id="KW-0067">ATP-binding</keyword>
<keyword evidence="4" id="KW-1003">Cell membrane</keyword>
<feature type="domain" description="ABC transporter" evidence="8">
    <location>
        <begin position="303"/>
        <end position="545"/>
    </location>
</feature>
<dbReference type="Proteomes" id="UP000588586">
    <property type="component" value="Unassembled WGS sequence"/>
</dbReference>
<keyword evidence="5" id="KW-0547">Nucleotide-binding</keyword>
<dbReference type="GO" id="GO:0005524">
    <property type="term" value="F:ATP binding"/>
    <property type="evidence" value="ECO:0007669"/>
    <property type="project" value="UniProtKB-KW"/>
</dbReference>
<evidence type="ECO:0000256" key="3">
    <source>
        <dbReference type="ARBA" id="ARBA00022448"/>
    </source>
</evidence>
<protein>
    <submittedName>
        <fullName evidence="9">ABC transporter ATP-binding protein</fullName>
    </submittedName>
</protein>
<dbReference type="Gene3D" id="3.40.50.300">
    <property type="entry name" value="P-loop containing nucleotide triphosphate hydrolases"/>
    <property type="match status" value="2"/>
</dbReference>
<dbReference type="NCBIfam" id="NF007739">
    <property type="entry name" value="PRK10419.1"/>
    <property type="match status" value="2"/>
</dbReference>
<keyword evidence="3" id="KW-0813">Transport</keyword>
<dbReference type="InterPro" id="IPR003439">
    <property type="entry name" value="ABC_transporter-like_ATP-bd"/>
</dbReference>
<gene>
    <name evidence="9" type="ORF">HJG52_08780</name>
</gene>
<keyword evidence="10" id="KW-1185">Reference proteome</keyword>
<accession>A0A849HIH7</accession>